<feature type="compositionally biased region" description="Polar residues" evidence="1">
    <location>
        <begin position="110"/>
        <end position="123"/>
    </location>
</feature>
<evidence type="ECO:0000313" key="2">
    <source>
        <dbReference type="EMBL" id="KAJ1139480.1"/>
    </source>
</evidence>
<feature type="region of interest" description="Disordered" evidence="1">
    <location>
        <begin position="39"/>
        <end position="92"/>
    </location>
</feature>
<dbReference type="EMBL" id="JANPWB010000010">
    <property type="protein sequence ID" value="KAJ1139480.1"/>
    <property type="molecule type" value="Genomic_DNA"/>
</dbReference>
<evidence type="ECO:0000313" key="3">
    <source>
        <dbReference type="Proteomes" id="UP001066276"/>
    </source>
</evidence>
<keyword evidence="3" id="KW-1185">Reference proteome</keyword>
<feature type="compositionally biased region" description="Basic and acidic residues" evidence="1">
    <location>
        <begin position="39"/>
        <end position="48"/>
    </location>
</feature>
<dbReference type="AlphaFoldDB" id="A0AAV7QK44"/>
<comment type="caution">
    <text evidence="2">The sequence shown here is derived from an EMBL/GenBank/DDBJ whole genome shotgun (WGS) entry which is preliminary data.</text>
</comment>
<evidence type="ECO:0000256" key="1">
    <source>
        <dbReference type="SAM" id="MobiDB-lite"/>
    </source>
</evidence>
<reference evidence="2" key="1">
    <citation type="journal article" date="2022" name="bioRxiv">
        <title>Sequencing and chromosome-scale assembly of the giantPleurodeles waltlgenome.</title>
        <authorList>
            <person name="Brown T."/>
            <person name="Elewa A."/>
            <person name="Iarovenko S."/>
            <person name="Subramanian E."/>
            <person name="Araus A.J."/>
            <person name="Petzold A."/>
            <person name="Susuki M."/>
            <person name="Suzuki K.-i.T."/>
            <person name="Hayashi T."/>
            <person name="Toyoda A."/>
            <person name="Oliveira C."/>
            <person name="Osipova E."/>
            <person name="Leigh N.D."/>
            <person name="Simon A."/>
            <person name="Yun M.H."/>
        </authorList>
    </citation>
    <scope>NUCLEOTIDE SEQUENCE</scope>
    <source>
        <strain evidence="2">20211129_DDA</strain>
        <tissue evidence="2">Liver</tissue>
    </source>
</reference>
<dbReference type="Proteomes" id="UP001066276">
    <property type="component" value="Chromosome 6"/>
</dbReference>
<gene>
    <name evidence="2" type="ORF">NDU88_005851</name>
</gene>
<accession>A0AAV7QK44</accession>
<organism evidence="2 3">
    <name type="scientific">Pleurodeles waltl</name>
    <name type="common">Iberian ribbed newt</name>
    <dbReference type="NCBI Taxonomy" id="8319"/>
    <lineage>
        <taxon>Eukaryota</taxon>
        <taxon>Metazoa</taxon>
        <taxon>Chordata</taxon>
        <taxon>Craniata</taxon>
        <taxon>Vertebrata</taxon>
        <taxon>Euteleostomi</taxon>
        <taxon>Amphibia</taxon>
        <taxon>Batrachia</taxon>
        <taxon>Caudata</taxon>
        <taxon>Salamandroidea</taxon>
        <taxon>Salamandridae</taxon>
        <taxon>Pleurodelinae</taxon>
        <taxon>Pleurodeles</taxon>
    </lineage>
</organism>
<feature type="region of interest" description="Disordered" evidence="1">
    <location>
        <begin position="107"/>
        <end position="183"/>
    </location>
</feature>
<protein>
    <submittedName>
        <fullName evidence="2">Uncharacterized protein</fullName>
    </submittedName>
</protein>
<feature type="compositionally biased region" description="Polar residues" evidence="1">
    <location>
        <begin position="138"/>
        <end position="150"/>
    </location>
</feature>
<name>A0AAV7QK44_PLEWA</name>
<sequence length="205" mass="22201">MDKRNFSVRNLDLKDQDFHIGCLTGVIVVCRFILLSPRRDPRRSHSTDRSSLGRPPGCPVPSSPDEHPTGHPLQSKLQDSAGAGVRVPRGRLATRVRLRSPLLTAARLSLSVQPHRPSTSGTAEQGRGGVPGRRGSLHTGQRRATSQSTGPVPRITAPAPPELLTAPQRWPHQRPTAQLQPRRGSSIFGHHVGFRPVGSQRAPAA</sequence>
<proteinExistence type="predicted"/>